<accession>A0A4S2N2B8</accession>
<reference evidence="7 8" key="1">
    <citation type="submission" date="2019-04" db="EMBL/GenBank/DDBJ databases">
        <title>Comparative genomics and transcriptomics to analyze fruiting body development in filamentous ascomycetes.</title>
        <authorList>
            <consortium name="DOE Joint Genome Institute"/>
            <person name="Lutkenhaus R."/>
            <person name="Traeger S."/>
            <person name="Breuer J."/>
            <person name="Kuo A."/>
            <person name="Lipzen A."/>
            <person name="Pangilinan J."/>
            <person name="Dilworth D."/>
            <person name="Sandor L."/>
            <person name="Poggeler S."/>
            <person name="Barry K."/>
            <person name="Grigoriev I.V."/>
            <person name="Nowrousian M."/>
        </authorList>
    </citation>
    <scope>NUCLEOTIDE SEQUENCE [LARGE SCALE GENOMIC DNA]</scope>
    <source>
        <strain evidence="7 8">CBS 389.68</strain>
    </source>
</reference>
<feature type="region of interest" description="Disordered" evidence="6">
    <location>
        <begin position="320"/>
        <end position="353"/>
    </location>
</feature>
<dbReference type="PANTHER" id="PTHR13556">
    <property type="entry name" value="TRANSCRIPTIONAL ADAPTER 3-RELATED"/>
    <property type="match status" value="1"/>
</dbReference>
<name>A0A4S2N2B8_9PEZI</name>
<proteinExistence type="inferred from homology"/>
<keyword evidence="3" id="KW-0805">Transcription regulation</keyword>
<feature type="compositionally biased region" description="Low complexity" evidence="6">
    <location>
        <begin position="394"/>
        <end position="409"/>
    </location>
</feature>
<evidence type="ECO:0008006" key="9">
    <source>
        <dbReference type="Google" id="ProtNLM"/>
    </source>
</evidence>
<organism evidence="7 8">
    <name type="scientific">Ascodesmis nigricans</name>
    <dbReference type="NCBI Taxonomy" id="341454"/>
    <lineage>
        <taxon>Eukaryota</taxon>
        <taxon>Fungi</taxon>
        <taxon>Dikarya</taxon>
        <taxon>Ascomycota</taxon>
        <taxon>Pezizomycotina</taxon>
        <taxon>Pezizomycetes</taxon>
        <taxon>Pezizales</taxon>
        <taxon>Ascodesmidaceae</taxon>
        <taxon>Ascodesmis</taxon>
    </lineage>
</organism>
<comment type="similarity">
    <text evidence="2">Belongs to the NGG1 family.</text>
</comment>
<evidence type="ECO:0000313" key="8">
    <source>
        <dbReference type="Proteomes" id="UP000298138"/>
    </source>
</evidence>
<dbReference type="PANTHER" id="PTHR13556:SF2">
    <property type="entry name" value="TRANSCRIPTIONAL ADAPTER 3"/>
    <property type="match status" value="1"/>
</dbReference>
<feature type="compositionally biased region" description="Low complexity" evidence="6">
    <location>
        <begin position="60"/>
        <end position="75"/>
    </location>
</feature>
<evidence type="ECO:0000256" key="4">
    <source>
        <dbReference type="ARBA" id="ARBA00023163"/>
    </source>
</evidence>
<keyword evidence="8" id="KW-1185">Reference proteome</keyword>
<dbReference type="AlphaFoldDB" id="A0A4S2N2B8"/>
<sequence length="601" mass="67239">MSSKAAKKGKLAGSNSQRRSRSRNTTPASAFSADTSMSLDFAAPSRIIYEDLMDKFNISDSSSIPSSSALSSLKSDLQKLEQHAREKSKTYDQKLRELHNKIEAKRSENTRIDIDDRRRSAVEEDRKDKLLVKKKKRSESSSDNKRPPAVGAHMATGQSMLTDTVAQREKKKLKSGSPEIKRRDSSSPETARSDVDHQPPPAPPYVVFEPLDDDPGVYEIPAVTKDTSYEEKAQAFSVARFPHDDLSSLIPGDPPDEDLSKAKPTNQVAINTFAGYIEPYFRPYIEEDMAFLRERGDRDTPYLIPKLGRHYSEVWAEEDGGAHTVSASPAPPTNPHTNPLVNKPRGKPDDISDDILDREEISCGPLLSRLLSAYLPDDDPPPQSDPNAMDIDSPVPATTTETPTRAPIPSTALPGASDLNWKIPTQKSDYASLDERIRREMIYVGLLDPTSSSNAPDFDNTLDDEVSARLRTLQSQLREQSIMNGARKARIAEILKEHMAYQEYVTILDDLDKQVEQAYTKRSRNVKAQKKKKSVPNGVGVGVARVGIGEQARMLMERRRRWIETIGPVFEDGLQKLPERTVFKDLDDLVEREKNWAAEEE</sequence>
<evidence type="ECO:0000256" key="2">
    <source>
        <dbReference type="ARBA" id="ARBA00005330"/>
    </source>
</evidence>
<dbReference type="OrthoDB" id="1232at2759"/>
<dbReference type="Pfam" id="PF10198">
    <property type="entry name" value="Ada3"/>
    <property type="match status" value="1"/>
</dbReference>
<feature type="compositionally biased region" description="Basic residues" evidence="6">
    <location>
        <begin position="1"/>
        <end position="10"/>
    </location>
</feature>
<feature type="region of interest" description="Disordered" evidence="6">
    <location>
        <begin position="1"/>
        <end position="35"/>
    </location>
</feature>
<evidence type="ECO:0000256" key="6">
    <source>
        <dbReference type="SAM" id="MobiDB-lite"/>
    </source>
</evidence>
<dbReference type="Proteomes" id="UP000298138">
    <property type="component" value="Unassembled WGS sequence"/>
</dbReference>
<evidence type="ECO:0000256" key="1">
    <source>
        <dbReference type="ARBA" id="ARBA00004123"/>
    </source>
</evidence>
<dbReference type="GO" id="GO:0003713">
    <property type="term" value="F:transcription coactivator activity"/>
    <property type="evidence" value="ECO:0007669"/>
    <property type="project" value="TreeGrafter"/>
</dbReference>
<feature type="compositionally biased region" description="Polar residues" evidence="6">
    <location>
        <begin position="156"/>
        <end position="165"/>
    </location>
</feature>
<dbReference type="InParanoid" id="A0A4S2N2B8"/>
<feature type="compositionally biased region" description="Basic and acidic residues" evidence="6">
    <location>
        <begin position="179"/>
        <end position="197"/>
    </location>
</feature>
<comment type="subcellular location">
    <subcellularLocation>
        <location evidence="1">Nucleus</location>
    </subcellularLocation>
</comment>
<dbReference type="STRING" id="341454.A0A4S2N2B8"/>
<dbReference type="InterPro" id="IPR019340">
    <property type="entry name" value="Histone_AcTrfase_su3"/>
</dbReference>
<feature type="compositionally biased region" description="Basic and acidic residues" evidence="6">
    <location>
        <begin position="76"/>
        <end position="131"/>
    </location>
</feature>
<feature type="region of interest" description="Disordered" evidence="6">
    <location>
        <begin position="372"/>
        <end position="420"/>
    </location>
</feature>
<evidence type="ECO:0000256" key="5">
    <source>
        <dbReference type="ARBA" id="ARBA00023242"/>
    </source>
</evidence>
<gene>
    <name evidence="7" type="ORF">EX30DRAFT_317159</name>
</gene>
<dbReference type="FunCoup" id="A0A4S2N2B8">
    <property type="interactions" value="344"/>
</dbReference>
<protein>
    <recommendedName>
        <fullName evidence="9">Histone acetyltransferases subunit 3-domain-containing protein</fullName>
    </recommendedName>
</protein>
<feature type="region of interest" description="Disordered" evidence="6">
    <location>
        <begin position="60"/>
        <end position="205"/>
    </location>
</feature>
<dbReference type="GO" id="GO:0000124">
    <property type="term" value="C:SAGA complex"/>
    <property type="evidence" value="ECO:0007669"/>
    <property type="project" value="TreeGrafter"/>
</dbReference>
<dbReference type="EMBL" id="ML220114">
    <property type="protein sequence ID" value="TGZ83146.1"/>
    <property type="molecule type" value="Genomic_DNA"/>
</dbReference>
<keyword evidence="5" id="KW-0539">Nucleus</keyword>
<evidence type="ECO:0000256" key="3">
    <source>
        <dbReference type="ARBA" id="ARBA00023015"/>
    </source>
</evidence>
<dbReference type="GO" id="GO:0005634">
    <property type="term" value="C:nucleus"/>
    <property type="evidence" value="ECO:0007669"/>
    <property type="project" value="UniProtKB-SubCell"/>
</dbReference>
<feature type="compositionally biased region" description="Polar residues" evidence="6">
    <location>
        <begin position="25"/>
        <end position="35"/>
    </location>
</feature>
<keyword evidence="4" id="KW-0804">Transcription</keyword>
<evidence type="ECO:0000313" key="7">
    <source>
        <dbReference type="EMBL" id="TGZ83146.1"/>
    </source>
</evidence>
<dbReference type="GO" id="GO:0006357">
    <property type="term" value="P:regulation of transcription by RNA polymerase II"/>
    <property type="evidence" value="ECO:0007669"/>
    <property type="project" value="TreeGrafter"/>
</dbReference>